<keyword evidence="3" id="KW-1185">Reference proteome</keyword>
<dbReference type="Pfam" id="PF01738">
    <property type="entry name" value="DLH"/>
    <property type="match status" value="1"/>
</dbReference>
<dbReference type="PANTHER" id="PTHR17630:SF44">
    <property type="entry name" value="PROTEIN AIM2"/>
    <property type="match status" value="1"/>
</dbReference>
<proteinExistence type="predicted"/>
<dbReference type="InterPro" id="IPR029058">
    <property type="entry name" value="AB_hydrolase_fold"/>
</dbReference>
<dbReference type="EMBL" id="JAGFBS010000010">
    <property type="protein sequence ID" value="KAG6377236.1"/>
    <property type="molecule type" value="Genomic_DNA"/>
</dbReference>
<name>A0A8I3A9V1_9AGAM</name>
<organism evidence="2 3">
    <name type="scientific">Boletus reticuloceps</name>
    <dbReference type="NCBI Taxonomy" id="495285"/>
    <lineage>
        <taxon>Eukaryota</taxon>
        <taxon>Fungi</taxon>
        <taxon>Dikarya</taxon>
        <taxon>Basidiomycota</taxon>
        <taxon>Agaricomycotina</taxon>
        <taxon>Agaricomycetes</taxon>
        <taxon>Agaricomycetidae</taxon>
        <taxon>Boletales</taxon>
        <taxon>Boletineae</taxon>
        <taxon>Boletaceae</taxon>
        <taxon>Boletoideae</taxon>
        <taxon>Boletus</taxon>
    </lineage>
</organism>
<dbReference type="SUPFAM" id="SSF53474">
    <property type="entry name" value="alpha/beta-Hydrolases"/>
    <property type="match status" value="1"/>
</dbReference>
<gene>
    <name evidence="2" type="ORF">JVT61DRAFT_1290</name>
</gene>
<dbReference type="Gene3D" id="3.40.50.1820">
    <property type="entry name" value="alpha/beta hydrolase"/>
    <property type="match status" value="1"/>
</dbReference>
<keyword evidence="2" id="KW-0378">Hydrolase</keyword>
<dbReference type="Proteomes" id="UP000683000">
    <property type="component" value="Unassembled WGS sequence"/>
</dbReference>
<comment type="caution">
    <text evidence="2">The sequence shown here is derived from an EMBL/GenBank/DDBJ whole genome shotgun (WGS) entry which is preliminary data.</text>
</comment>
<dbReference type="PANTHER" id="PTHR17630">
    <property type="entry name" value="DIENELACTONE HYDROLASE"/>
    <property type="match status" value="1"/>
</dbReference>
<dbReference type="OrthoDB" id="10019231at2759"/>
<accession>A0A8I3A9V1</accession>
<evidence type="ECO:0000259" key="1">
    <source>
        <dbReference type="Pfam" id="PF01738"/>
    </source>
</evidence>
<sequence>MSCPDCIRGSVLDGTPSGTVKQVDGIDAYFVSGVTEPTSKSFSVVLLTDVFGLEVVNSKLIADRIASALACDVWAPDLFNGRVVLKNYRSFLHSSILLSGQPVIKPDSMEAQLLPDHPGPWPLWDKLRFYARVIWNIGSFYRARPSVVTPRTAKFIKSVREQNIYDKVGAVGYCFGAGIAVRLVPFKALDSIVLCHPSLLTEASIKAIDVPTAWACAEEDMALSKAMRLNAEAIFAARKDRPDFVPYEFVDYMGTVHGFACRPNLAYDGMKAGFEGSLSQTVVVVSENTGILIQ</sequence>
<evidence type="ECO:0000313" key="3">
    <source>
        <dbReference type="Proteomes" id="UP000683000"/>
    </source>
</evidence>
<evidence type="ECO:0000313" key="2">
    <source>
        <dbReference type="EMBL" id="KAG6377236.1"/>
    </source>
</evidence>
<reference evidence="2" key="1">
    <citation type="submission" date="2021-03" db="EMBL/GenBank/DDBJ databases">
        <title>Evolutionary innovations through gain and loss of genes in the ectomycorrhizal Boletales.</title>
        <authorList>
            <person name="Wu G."/>
            <person name="Miyauchi S."/>
            <person name="Morin E."/>
            <person name="Yang Z.-L."/>
            <person name="Xu J."/>
            <person name="Martin F.M."/>
        </authorList>
    </citation>
    <scope>NUCLEOTIDE SEQUENCE</scope>
    <source>
        <strain evidence="2">BR01</strain>
    </source>
</reference>
<protein>
    <submittedName>
        <fullName evidence="2">Dienelactone hydrolase endo-1,3,1,4-beta-D-glucanase</fullName>
    </submittedName>
</protein>
<feature type="domain" description="Dienelactone hydrolase" evidence="1">
    <location>
        <begin position="37"/>
        <end position="268"/>
    </location>
</feature>
<dbReference type="AlphaFoldDB" id="A0A8I3A9V1"/>
<dbReference type="InterPro" id="IPR002925">
    <property type="entry name" value="Dienelactn_hydro"/>
</dbReference>
<dbReference type="GO" id="GO:0016787">
    <property type="term" value="F:hydrolase activity"/>
    <property type="evidence" value="ECO:0007669"/>
    <property type="project" value="UniProtKB-KW"/>
</dbReference>